<dbReference type="RefSeq" id="WP_191287512.1">
    <property type="nucleotide sequence ID" value="NZ_BNCH01000010.1"/>
</dbReference>
<evidence type="ECO:0000259" key="5">
    <source>
        <dbReference type="PROSITE" id="PS50977"/>
    </source>
</evidence>
<sequence>MKRKSTDNRKAEILSATFDLAFEVGPDHVTTGRIAKQLGLTQPAIYKHFPKKEDIWNAVADKVCSQIRQNAQIGKAVDIPPADRLRRMIMAHLHLITQYPALPEIMVTRDPTGRLTETRHLLLTAMFEFRDTLIACCEELRATGQMRPDLQPEDGATLLVGLIQSLVLRLILTRDTSHLVIEGERLLNLQLSLFECERHQP</sequence>
<dbReference type="SUPFAM" id="SSF46689">
    <property type="entry name" value="Homeodomain-like"/>
    <property type="match status" value="1"/>
</dbReference>
<evidence type="ECO:0000256" key="3">
    <source>
        <dbReference type="ARBA" id="ARBA00023163"/>
    </source>
</evidence>
<dbReference type="Proteomes" id="UP000609802">
    <property type="component" value="Unassembled WGS sequence"/>
</dbReference>
<dbReference type="Pfam" id="PF00440">
    <property type="entry name" value="TetR_N"/>
    <property type="match status" value="1"/>
</dbReference>
<dbReference type="InterPro" id="IPR001647">
    <property type="entry name" value="HTH_TetR"/>
</dbReference>
<dbReference type="PANTHER" id="PTHR30055">
    <property type="entry name" value="HTH-TYPE TRANSCRIPTIONAL REGULATOR RUTR"/>
    <property type="match status" value="1"/>
</dbReference>
<accession>A0ABQ3JAR0</accession>
<comment type="caution">
    <text evidence="6">The sequence shown here is derived from an EMBL/GenBank/DDBJ whole genome shotgun (WGS) entry which is preliminary data.</text>
</comment>
<evidence type="ECO:0000256" key="2">
    <source>
        <dbReference type="ARBA" id="ARBA00023125"/>
    </source>
</evidence>
<dbReference type="PROSITE" id="PS50977">
    <property type="entry name" value="HTH_TETR_2"/>
    <property type="match status" value="1"/>
</dbReference>
<evidence type="ECO:0000256" key="1">
    <source>
        <dbReference type="ARBA" id="ARBA00023015"/>
    </source>
</evidence>
<dbReference type="InterPro" id="IPR036271">
    <property type="entry name" value="Tet_transcr_reg_TetR-rel_C_sf"/>
</dbReference>
<dbReference type="Gene3D" id="1.10.357.10">
    <property type="entry name" value="Tetracycline Repressor, domain 2"/>
    <property type="match status" value="1"/>
</dbReference>
<keyword evidence="2 4" id="KW-0238">DNA-binding</keyword>
<feature type="domain" description="HTH tetR-type" evidence="5">
    <location>
        <begin position="7"/>
        <end position="67"/>
    </location>
</feature>
<dbReference type="InterPro" id="IPR050109">
    <property type="entry name" value="HTH-type_TetR-like_transc_reg"/>
</dbReference>
<protein>
    <recommendedName>
        <fullName evidence="5">HTH tetR-type domain-containing protein</fullName>
    </recommendedName>
</protein>
<keyword evidence="1" id="KW-0805">Transcription regulation</keyword>
<evidence type="ECO:0000313" key="6">
    <source>
        <dbReference type="EMBL" id="GHF08194.1"/>
    </source>
</evidence>
<name>A0ABQ3JAR0_9RHOB</name>
<dbReference type="Gene3D" id="1.10.10.60">
    <property type="entry name" value="Homeodomain-like"/>
    <property type="match status" value="1"/>
</dbReference>
<dbReference type="InterPro" id="IPR009057">
    <property type="entry name" value="Homeodomain-like_sf"/>
</dbReference>
<evidence type="ECO:0000313" key="7">
    <source>
        <dbReference type="Proteomes" id="UP000609802"/>
    </source>
</evidence>
<dbReference type="PRINTS" id="PR00455">
    <property type="entry name" value="HTHTETR"/>
</dbReference>
<organism evidence="6 7">
    <name type="scientific">Aliiroseovarius zhejiangensis</name>
    <dbReference type="NCBI Taxonomy" id="1632025"/>
    <lineage>
        <taxon>Bacteria</taxon>
        <taxon>Pseudomonadati</taxon>
        <taxon>Pseudomonadota</taxon>
        <taxon>Alphaproteobacteria</taxon>
        <taxon>Rhodobacterales</taxon>
        <taxon>Paracoccaceae</taxon>
        <taxon>Aliiroseovarius</taxon>
    </lineage>
</organism>
<dbReference type="PROSITE" id="PS01081">
    <property type="entry name" value="HTH_TETR_1"/>
    <property type="match status" value="1"/>
</dbReference>
<dbReference type="InterPro" id="IPR023772">
    <property type="entry name" value="DNA-bd_HTH_TetR-type_CS"/>
</dbReference>
<proteinExistence type="predicted"/>
<dbReference type="SUPFAM" id="SSF48498">
    <property type="entry name" value="Tetracyclin repressor-like, C-terminal domain"/>
    <property type="match status" value="1"/>
</dbReference>
<dbReference type="EMBL" id="BNCH01000010">
    <property type="protein sequence ID" value="GHF08194.1"/>
    <property type="molecule type" value="Genomic_DNA"/>
</dbReference>
<feature type="DNA-binding region" description="H-T-H motif" evidence="4">
    <location>
        <begin position="30"/>
        <end position="49"/>
    </location>
</feature>
<gene>
    <name evidence="6" type="ORF">GCM10016455_31540</name>
</gene>
<evidence type="ECO:0000256" key="4">
    <source>
        <dbReference type="PROSITE-ProRule" id="PRU00335"/>
    </source>
</evidence>
<keyword evidence="3" id="KW-0804">Transcription</keyword>
<dbReference type="PANTHER" id="PTHR30055:SF234">
    <property type="entry name" value="HTH-TYPE TRANSCRIPTIONAL REGULATOR BETI"/>
    <property type="match status" value="1"/>
</dbReference>
<keyword evidence="7" id="KW-1185">Reference proteome</keyword>
<reference evidence="7" key="1">
    <citation type="journal article" date="2019" name="Int. J. Syst. Evol. Microbiol.">
        <title>The Global Catalogue of Microorganisms (GCM) 10K type strain sequencing project: providing services to taxonomists for standard genome sequencing and annotation.</title>
        <authorList>
            <consortium name="The Broad Institute Genomics Platform"/>
            <consortium name="The Broad Institute Genome Sequencing Center for Infectious Disease"/>
            <person name="Wu L."/>
            <person name="Ma J."/>
        </authorList>
    </citation>
    <scope>NUCLEOTIDE SEQUENCE [LARGE SCALE GENOMIC DNA]</scope>
    <source>
        <strain evidence="7">KCTC 42443</strain>
    </source>
</reference>